<dbReference type="EMBL" id="BT140345">
    <property type="protein sequence ID" value="AFK40140.1"/>
    <property type="molecule type" value="mRNA"/>
</dbReference>
<name>I3SIP8_MEDTR</name>
<evidence type="ECO:0000313" key="1">
    <source>
        <dbReference type="EMBL" id="AFK40140.1"/>
    </source>
</evidence>
<proteinExistence type="evidence at transcript level"/>
<sequence>MLLPLPPLKIYNTNWGLGSVQLFSGK</sequence>
<dbReference type="AlphaFoldDB" id="I3SIP8"/>
<reference evidence="1" key="1">
    <citation type="submission" date="2012-05" db="EMBL/GenBank/DDBJ databases">
        <authorList>
            <person name="Krishnakumar V."/>
            <person name="Cheung F."/>
            <person name="Xiao Y."/>
            <person name="Chan A."/>
            <person name="Moskal W.A."/>
            <person name="Town C.D."/>
        </authorList>
    </citation>
    <scope>NUCLEOTIDE SEQUENCE</scope>
</reference>
<accession>I3SIP8</accession>
<protein>
    <submittedName>
        <fullName evidence="1">Uncharacterized protein</fullName>
    </submittedName>
</protein>
<organism evidence="1">
    <name type="scientific">Medicago truncatula</name>
    <name type="common">Barrel medic</name>
    <name type="synonym">Medicago tribuloides</name>
    <dbReference type="NCBI Taxonomy" id="3880"/>
    <lineage>
        <taxon>Eukaryota</taxon>
        <taxon>Viridiplantae</taxon>
        <taxon>Streptophyta</taxon>
        <taxon>Embryophyta</taxon>
        <taxon>Tracheophyta</taxon>
        <taxon>Spermatophyta</taxon>
        <taxon>Magnoliopsida</taxon>
        <taxon>eudicotyledons</taxon>
        <taxon>Gunneridae</taxon>
        <taxon>Pentapetalae</taxon>
        <taxon>rosids</taxon>
        <taxon>fabids</taxon>
        <taxon>Fabales</taxon>
        <taxon>Fabaceae</taxon>
        <taxon>Papilionoideae</taxon>
        <taxon>50 kb inversion clade</taxon>
        <taxon>NPAAA clade</taxon>
        <taxon>Hologalegina</taxon>
        <taxon>IRL clade</taxon>
        <taxon>Trifolieae</taxon>
        <taxon>Medicago</taxon>
    </lineage>
</organism>